<feature type="signal peptide" evidence="2">
    <location>
        <begin position="1"/>
        <end position="30"/>
    </location>
</feature>
<dbReference type="EMBL" id="GGFL01012349">
    <property type="protein sequence ID" value="MBW76527.1"/>
    <property type="molecule type" value="Transcribed_RNA"/>
</dbReference>
<evidence type="ECO:0000313" key="3">
    <source>
        <dbReference type="EMBL" id="MBW76527.1"/>
    </source>
</evidence>
<accession>A0A2M4DG29</accession>
<reference evidence="3" key="1">
    <citation type="submission" date="2018-01" db="EMBL/GenBank/DDBJ databases">
        <title>An insight into the sialome of Amazonian anophelines.</title>
        <authorList>
            <person name="Ribeiro J.M."/>
            <person name="Scarpassa V."/>
            <person name="Calvo E."/>
        </authorList>
    </citation>
    <scope>NUCLEOTIDE SEQUENCE</scope>
</reference>
<protein>
    <submittedName>
        <fullName evidence="3">Putative secreted protein</fullName>
    </submittedName>
</protein>
<keyword evidence="2" id="KW-0732">Signal</keyword>
<organism evidence="3">
    <name type="scientific">Anopheles darlingi</name>
    <name type="common">Mosquito</name>
    <dbReference type="NCBI Taxonomy" id="43151"/>
    <lineage>
        <taxon>Eukaryota</taxon>
        <taxon>Metazoa</taxon>
        <taxon>Ecdysozoa</taxon>
        <taxon>Arthropoda</taxon>
        <taxon>Hexapoda</taxon>
        <taxon>Insecta</taxon>
        <taxon>Pterygota</taxon>
        <taxon>Neoptera</taxon>
        <taxon>Endopterygota</taxon>
        <taxon>Diptera</taxon>
        <taxon>Nematocera</taxon>
        <taxon>Culicoidea</taxon>
        <taxon>Culicidae</taxon>
        <taxon>Anophelinae</taxon>
        <taxon>Anopheles</taxon>
    </lineage>
</organism>
<dbReference type="AlphaFoldDB" id="A0A2M4DG29"/>
<feature type="region of interest" description="Disordered" evidence="1">
    <location>
        <begin position="47"/>
        <end position="70"/>
    </location>
</feature>
<feature type="compositionally biased region" description="Polar residues" evidence="1">
    <location>
        <begin position="47"/>
        <end position="57"/>
    </location>
</feature>
<feature type="compositionally biased region" description="Basic and acidic residues" evidence="1">
    <location>
        <begin position="60"/>
        <end position="70"/>
    </location>
</feature>
<name>A0A2M4DG29_ANODA</name>
<evidence type="ECO:0000256" key="1">
    <source>
        <dbReference type="SAM" id="MobiDB-lite"/>
    </source>
</evidence>
<feature type="chain" id="PRO_5014915194" evidence="2">
    <location>
        <begin position="31"/>
        <end position="70"/>
    </location>
</feature>
<evidence type="ECO:0000256" key="2">
    <source>
        <dbReference type="SAM" id="SignalP"/>
    </source>
</evidence>
<proteinExistence type="predicted"/>
<sequence length="70" mass="8012">MFARLKCCTHGAIGIHLLLLSGQHWRSAWSTPVNSYRFFSTMTVSPERQRTTSSRTMPSEWHEQLKSASS</sequence>